<evidence type="ECO:0000313" key="2">
    <source>
        <dbReference type="Proteomes" id="UP001245184"/>
    </source>
</evidence>
<proteinExistence type="predicted"/>
<evidence type="ECO:0008006" key="3">
    <source>
        <dbReference type="Google" id="ProtNLM"/>
    </source>
</evidence>
<dbReference type="InterPro" id="IPR047729">
    <property type="entry name" value="Sce7726-like"/>
</dbReference>
<dbReference type="RefSeq" id="WP_310030116.1">
    <property type="nucleotide sequence ID" value="NZ_JAVIZN010000002.1"/>
</dbReference>
<name>A0ABD5CB24_9BURK</name>
<evidence type="ECO:0000313" key="1">
    <source>
        <dbReference type="EMBL" id="MDR6201875.1"/>
    </source>
</evidence>
<comment type="caution">
    <text evidence="1">The sequence shown here is derived from an EMBL/GenBank/DDBJ whole genome shotgun (WGS) entry which is preliminary data.</text>
</comment>
<organism evidence="1 2">
    <name type="scientific">Paraburkholderia graminis</name>
    <dbReference type="NCBI Taxonomy" id="60548"/>
    <lineage>
        <taxon>Bacteria</taxon>
        <taxon>Pseudomonadati</taxon>
        <taxon>Pseudomonadota</taxon>
        <taxon>Betaproteobacteria</taxon>
        <taxon>Burkholderiales</taxon>
        <taxon>Burkholderiaceae</taxon>
        <taxon>Paraburkholderia</taxon>
    </lineage>
</organism>
<protein>
    <recommendedName>
        <fullName evidence="3">Sce7726 family protein</fullName>
    </recommendedName>
</protein>
<dbReference type="AlphaFoldDB" id="A0ABD5CB24"/>
<dbReference type="NCBIfam" id="NF033832">
    <property type="entry name" value="sce7726_fam"/>
    <property type="match status" value="1"/>
</dbReference>
<reference evidence="1 2" key="1">
    <citation type="submission" date="2023-08" db="EMBL/GenBank/DDBJ databases">
        <title>Genome sequencing of plant associated microbes to promote plant fitness in Sorghum bicolor and Oryza sativa.</title>
        <authorList>
            <person name="Coleman-Derr D."/>
        </authorList>
    </citation>
    <scope>NUCLEOTIDE SEQUENCE [LARGE SCALE GENOMIC DNA]</scope>
    <source>
        <strain evidence="1 2">SLBN-33</strain>
    </source>
</reference>
<sequence>MSLVSKGKNRYPSRATKGLYALNGRGDIYAGGGCFSWHNQHNTVMPIAIATSPTLLPVTEVEIRTALLARLMRRRSARQHVQEEFRIERGGARIDVAVFGKGMVGYEIKSDLDTFSRFSNQIHAYNRVFDQIHLAVGPTHVAAALEIVPSWWGVLVASRTTKGKITLEPVRAAQTNPRQDPFSLASLLWKDEAIAAITQSDSIQLPKSASSHDLWALIASALPLETIKSVVSTTLWQRQVKASEVSTI</sequence>
<dbReference type="Proteomes" id="UP001245184">
    <property type="component" value="Unassembled WGS sequence"/>
</dbReference>
<dbReference type="EMBL" id="JAVIZN010000002">
    <property type="protein sequence ID" value="MDR6201875.1"/>
    <property type="molecule type" value="Genomic_DNA"/>
</dbReference>
<gene>
    <name evidence="1" type="ORF">QF025_000595</name>
</gene>
<accession>A0ABD5CB24</accession>